<dbReference type="SMART" id="SM00530">
    <property type="entry name" value="HTH_XRE"/>
    <property type="match status" value="1"/>
</dbReference>
<accession>A0ABR9Y065</accession>
<feature type="domain" description="HTH cro/C1-type" evidence="2">
    <location>
        <begin position="7"/>
        <end position="60"/>
    </location>
</feature>
<dbReference type="Gene3D" id="1.25.40.10">
    <property type="entry name" value="Tetratricopeptide repeat domain"/>
    <property type="match status" value="1"/>
</dbReference>
<evidence type="ECO:0000259" key="2">
    <source>
        <dbReference type="PROSITE" id="PS50943"/>
    </source>
</evidence>
<dbReference type="SUPFAM" id="SSF47413">
    <property type="entry name" value="lambda repressor-like DNA-binding domains"/>
    <property type="match status" value="1"/>
</dbReference>
<dbReference type="InterPro" id="IPR001387">
    <property type="entry name" value="Cro/C1-type_HTH"/>
</dbReference>
<evidence type="ECO:0000256" key="1">
    <source>
        <dbReference type="ARBA" id="ARBA00023125"/>
    </source>
</evidence>
<keyword evidence="1" id="KW-0238">DNA-binding</keyword>
<keyword evidence="4" id="KW-1185">Reference proteome</keyword>
<evidence type="ECO:0000313" key="4">
    <source>
        <dbReference type="Proteomes" id="UP000647980"/>
    </source>
</evidence>
<dbReference type="RefSeq" id="WP_135099059.1">
    <property type="nucleotide sequence ID" value="NZ_JADGLW010000008.1"/>
</dbReference>
<evidence type="ECO:0000313" key="3">
    <source>
        <dbReference type="EMBL" id="MBF0754572.1"/>
    </source>
</evidence>
<dbReference type="PANTHER" id="PTHR46797">
    <property type="entry name" value="HTH-TYPE TRANSCRIPTIONAL REGULATOR"/>
    <property type="match status" value="1"/>
</dbReference>
<gene>
    <name evidence="3" type="ORF">IR135_09940</name>
</gene>
<dbReference type="Proteomes" id="UP000647980">
    <property type="component" value="Unassembled WGS sequence"/>
</dbReference>
<protein>
    <submittedName>
        <fullName evidence="3">Helix-turn-helix transcriptional regulator</fullName>
    </submittedName>
</protein>
<dbReference type="InterPro" id="IPR010982">
    <property type="entry name" value="Lambda_DNA-bd_dom_sf"/>
</dbReference>
<dbReference type="Pfam" id="PF01381">
    <property type="entry name" value="HTH_3"/>
    <property type="match status" value="1"/>
</dbReference>
<dbReference type="CDD" id="cd00093">
    <property type="entry name" value="HTH_XRE"/>
    <property type="match status" value="1"/>
</dbReference>
<dbReference type="PROSITE" id="PS50943">
    <property type="entry name" value="HTH_CROC1"/>
    <property type="match status" value="1"/>
</dbReference>
<sequence length="415" mass="49578">MALGERIKELRKEQGLTLVELAGEKITKGMLSLIENNKSNPSMDTLEYLAETLGVSISYLTQEGDSEWTKKMLERSELYNSFDFPTELIKEEILPNIDKIAQSSDGMLIYHLIRVYYRYTGQREKAEEITDLIEQFYKNIGLENLAVTDKMNNAISMLYERDYKSAYETTKQLEEDVEKYKEYDSNIYINYLFWRSSFAADFNEKDFLEYGELHLQECYKKENFKYFYLQNLILGLYYSHKGDMEQAEVYQENLRKYLSFNQSDKYKFEVVDKNRPINVFYLLNQPDNIIELVENYLAEMEAVIKKENDNPMVSRDYIKQYLPIFELELAYYRQDYEYVLENFAYQMYERPQAQHPLDRILFAVRSLVYPLSLFETGKVEKARESYSIIEETVEDIKHSIYAKEMHMIKEIIFEQ</sequence>
<dbReference type="EMBL" id="JADGLW010000008">
    <property type="protein sequence ID" value="MBF0754572.1"/>
    <property type="molecule type" value="Genomic_DNA"/>
</dbReference>
<comment type="caution">
    <text evidence="3">The sequence shown here is derived from an EMBL/GenBank/DDBJ whole genome shotgun (WGS) entry which is preliminary data.</text>
</comment>
<reference evidence="3 4" key="1">
    <citation type="submission" date="2020-10" db="EMBL/GenBank/DDBJ databases">
        <title>Mouse Oral microbiota.</title>
        <authorList>
            <person name="Joseph S."/>
            <person name="Aduse-Opoku J."/>
        </authorList>
    </citation>
    <scope>NUCLEOTIDE SEQUENCE [LARGE SCALE GENOMIC DNA]</scope>
    <source>
        <strain evidence="3 4">19428wE5_W307</strain>
    </source>
</reference>
<dbReference type="InterPro" id="IPR050807">
    <property type="entry name" value="TransReg_Diox_bact_type"/>
</dbReference>
<name>A0ABR9Y065_9STAP</name>
<dbReference type="InterPro" id="IPR011990">
    <property type="entry name" value="TPR-like_helical_dom_sf"/>
</dbReference>
<dbReference type="PANTHER" id="PTHR46797:SF1">
    <property type="entry name" value="METHYLPHOSPHONATE SYNTHASE"/>
    <property type="match status" value="1"/>
</dbReference>
<organism evidence="3 4">
    <name type="scientific">Jeotgalicoccus nanhaiensis</name>
    <dbReference type="NCBI Taxonomy" id="568603"/>
    <lineage>
        <taxon>Bacteria</taxon>
        <taxon>Bacillati</taxon>
        <taxon>Bacillota</taxon>
        <taxon>Bacilli</taxon>
        <taxon>Bacillales</taxon>
        <taxon>Staphylococcaceae</taxon>
        <taxon>Jeotgalicoccus</taxon>
    </lineage>
</organism>
<proteinExistence type="predicted"/>